<evidence type="ECO:0000313" key="4">
    <source>
        <dbReference type="EMBL" id="RCI06324.1"/>
    </source>
</evidence>
<dbReference type="PROSITE" id="PS00012">
    <property type="entry name" value="PHOSPHOPANTETHEINE"/>
    <property type="match status" value="1"/>
</dbReference>
<dbReference type="Pfam" id="PF00501">
    <property type="entry name" value="AMP-binding"/>
    <property type="match status" value="1"/>
</dbReference>
<evidence type="ECO:0000256" key="2">
    <source>
        <dbReference type="ARBA" id="ARBA00022553"/>
    </source>
</evidence>
<dbReference type="Gene3D" id="3.40.50.720">
    <property type="entry name" value="NAD(P)-binding Rossmann-like Domain"/>
    <property type="match status" value="1"/>
</dbReference>
<dbReference type="InterPro" id="IPR013120">
    <property type="entry name" value="FAR_NAD-bd"/>
</dbReference>
<dbReference type="Gene3D" id="1.10.1200.10">
    <property type="entry name" value="ACP-like"/>
    <property type="match status" value="1"/>
</dbReference>
<dbReference type="InterPro" id="IPR036291">
    <property type="entry name" value="NAD(P)-bd_dom_sf"/>
</dbReference>
<feature type="domain" description="Carrier" evidence="3">
    <location>
        <begin position="350"/>
        <end position="424"/>
    </location>
</feature>
<dbReference type="AlphaFoldDB" id="A0A367KVY3"/>
<gene>
    <name evidence="4" type="ORF">CU098_001493</name>
</gene>
<dbReference type="SUPFAM" id="SSF47336">
    <property type="entry name" value="ACP-like"/>
    <property type="match status" value="1"/>
</dbReference>
<dbReference type="EMBL" id="PJQM01000179">
    <property type="protein sequence ID" value="RCI06324.1"/>
    <property type="molecule type" value="Genomic_DNA"/>
</dbReference>
<sequence length="832" mass="94268">PLTHEDVMLSCGPLFHIFGTLTHFSMVAVGGSVVFMEKLPASNKDIDYALKSNNVTAFGAPPLILEQMIPFLKATNDFSSMRRLKFAIYGGAALKQESGDWLRKEGINVVTLYGTTEIGVIMTSDLSPQNSAWNSLRTYLKDPQGNDYGVFETNDPSEPDVKHLYFRGDSPSLATNVGNRPDGGYDTNDLFKEDPNNPGYYIYLCRRDDTLVLENGEKTNPLPMEAVIRESNLVKQVAIFGQGRQCTAALIELDTEHALNYSPDEIIAGVHEAIKRANVECPSHSRVLPQMVKILPFSKSLPSTDKCTVKRKVAHDMFKDEIEKLYRNFLEGPSRNADKSNSDTSTWTLEQTEEFLLTSAAEVLDLDKSQLNDCSQSLFDLGLNSLTSIQLRNKIAERFDNVPQNFLFQNPSISLMREALLNDKEQDMSEQTEKRYQQTQDLTMTYIKRAKADFSVARNEYDEKKEKVILLTGATGSLGSFMLRDLLKDTSVKKVYCCIRGKKEQLRQRLLDAFKSRSLDISLLDTDRVEVLPMKFSEPFLGFGQEIYDQLRNEVTIVQHCAWLLDFNMPVDHYVKECIEPFYNLLKFAYHQVNPMHVHFISSVSASAAVGDEVAEEPLPLDAHVCMPMGYAQSKFIVEKLFDYLTTEKNFPCYIERVGQVCGDSVNGVWNITEQYPMMFVGGGSIMKKMPKLDNVVDWISVDYAAATIVDIMLRTAHACTQENQYIYHIVNPHLISWNDVLQAMKASGMKFDIVEPVEWIQTLSKDQSNPCYRLMSFYEANFTSFFKMPVWKTEKTSALAPTINDSPVFDANLFSKYLSHWQSVGFYNPLA</sequence>
<dbReference type="Proteomes" id="UP000253551">
    <property type="component" value="Unassembled WGS sequence"/>
</dbReference>
<dbReference type="InterPro" id="IPR006162">
    <property type="entry name" value="Ppantetheine_attach_site"/>
</dbReference>
<dbReference type="InterPro" id="IPR036736">
    <property type="entry name" value="ACP-like_sf"/>
</dbReference>
<dbReference type="PROSITE" id="PS50075">
    <property type="entry name" value="CARRIER"/>
    <property type="match status" value="1"/>
</dbReference>
<dbReference type="OrthoDB" id="429813at2759"/>
<dbReference type="Gene3D" id="3.40.50.12780">
    <property type="entry name" value="N-terminal domain of ligase-like"/>
    <property type="match status" value="1"/>
</dbReference>
<evidence type="ECO:0000313" key="5">
    <source>
        <dbReference type="Proteomes" id="UP000253551"/>
    </source>
</evidence>
<comment type="caution">
    <text evidence="4">The sequence shown here is derived from an EMBL/GenBank/DDBJ whole genome shotgun (WGS) entry which is preliminary data.</text>
</comment>
<dbReference type="Pfam" id="PF23562">
    <property type="entry name" value="AMP-binding_C_3"/>
    <property type="match status" value="1"/>
</dbReference>
<dbReference type="InterPro" id="IPR009081">
    <property type="entry name" value="PP-bd_ACP"/>
</dbReference>
<reference evidence="4 5" key="1">
    <citation type="journal article" date="2018" name="G3 (Bethesda)">
        <title>Phylogenetic and Phylogenomic Definition of Rhizopus Species.</title>
        <authorList>
            <person name="Gryganskyi A.P."/>
            <person name="Golan J."/>
            <person name="Dolatabadi S."/>
            <person name="Mondo S."/>
            <person name="Robb S."/>
            <person name="Idnurm A."/>
            <person name="Muszewska A."/>
            <person name="Steczkiewicz K."/>
            <person name="Masonjones S."/>
            <person name="Liao H.L."/>
            <person name="Gajdeczka M.T."/>
            <person name="Anike F."/>
            <person name="Vuek A."/>
            <person name="Anishchenko I.M."/>
            <person name="Voigt K."/>
            <person name="de Hoog G.S."/>
            <person name="Smith M.E."/>
            <person name="Heitman J."/>
            <person name="Vilgalys R."/>
            <person name="Stajich J.E."/>
        </authorList>
    </citation>
    <scope>NUCLEOTIDE SEQUENCE [LARGE SCALE GENOMIC DNA]</scope>
    <source>
        <strain evidence="4 5">LSU 92-RS-03</strain>
    </source>
</reference>
<organism evidence="4 5">
    <name type="scientific">Rhizopus stolonifer</name>
    <name type="common">Rhizopus nigricans</name>
    <dbReference type="NCBI Taxonomy" id="4846"/>
    <lineage>
        <taxon>Eukaryota</taxon>
        <taxon>Fungi</taxon>
        <taxon>Fungi incertae sedis</taxon>
        <taxon>Mucoromycota</taxon>
        <taxon>Mucoromycotina</taxon>
        <taxon>Mucoromycetes</taxon>
        <taxon>Mucorales</taxon>
        <taxon>Mucorineae</taxon>
        <taxon>Rhizopodaceae</taxon>
        <taxon>Rhizopus</taxon>
    </lineage>
</organism>
<dbReference type="SUPFAM" id="SSF56801">
    <property type="entry name" value="Acetyl-CoA synthetase-like"/>
    <property type="match status" value="1"/>
</dbReference>
<dbReference type="Pfam" id="PF00550">
    <property type="entry name" value="PP-binding"/>
    <property type="match status" value="1"/>
</dbReference>
<evidence type="ECO:0000256" key="1">
    <source>
        <dbReference type="ARBA" id="ARBA00022450"/>
    </source>
</evidence>
<dbReference type="GO" id="GO:0031177">
    <property type="term" value="F:phosphopantetheine binding"/>
    <property type="evidence" value="ECO:0007669"/>
    <property type="project" value="InterPro"/>
</dbReference>
<proteinExistence type="predicted"/>
<dbReference type="InterPro" id="IPR000873">
    <property type="entry name" value="AMP-dep_synth/lig_dom"/>
</dbReference>
<dbReference type="SUPFAM" id="SSF51735">
    <property type="entry name" value="NAD(P)-binding Rossmann-fold domains"/>
    <property type="match status" value="1"/>
</dbReference>
<dbReference type="PANTHER" id="PTHR43439">
    <property type="entry name" value="PHENYLACETATE-COENZYME A LIGASE"/>
    <property type="match status" value="1"/>
</dbReference>
<dbReference type="InterPro" id="IPR042099">
    <property type="entry name" value="ANL_N_sf"/>
</dbReference>
<keyword evidence="5" id="KW-1185">Reference proteome</keyword>
<dbReference type="PANTHER" id="PTHR43439:SF2">
    <property type="entry name" value="ENZYME, PUTATIVE (JCVI)-RELATED"/>
    <property type="match status" value="1"/>
</dbReference>
<dbReference type="InterPro" id="IPR020806">
    <property type="entry name" value="PKS_PP-bd"/>
</dbReference>
<keyword evidence="1" id="KW-0596">Phosphopantetheine</keyword>
<dbReference type="STRING" id="4846.A0A367KVY3"/>
<dbReference type="SMART" id="SM00823">
    <property type="entry name" value="PKS_PP"/>
    <property type="match status" value="1"/>
</dbReference>
<dbReference type="InterPro" id="IPR051414">
    <property type="entry name" value="Adenylate-forming_Reductase"/>
</dbReference>
<dbReference type="Pfam" id="PF07993">
    <property type="entry name" value="NAD_binding_4"/>
    <property type="match status" value="1"/>
</dbReference>
<feature type="non-terminal residue" evidence="4">
    <location>
        <position position="1"/>
    </location>
</feature>
<accession>A0A367KVY3</accession>
<keyword evidence="2" id="KW-0597">Phosphoprotein</keyword>
<protein>
    <recommendedName>
        <fullName evidence="3">Carrier domain-containing protein</fullName>
    </recommendedName>
</protein>
<name>A0A367KVY3_RHIST</name>
<evidence type="ECO:0000259" key="3">
    <source>
        <dbReference type="PROSITE" id="PS50075"/>
    </source>
</evidence>